<protein>
    <submittedName>
        <fullName evidence="1">Uncharacterized protein</fullName>
    </submittedName>
</protein>
<dbReference type="EMBL" id="ANOG01000507">
    <property type="protein sequence ID" value="EMI19552.1"/>
    <property type="molecule type" value="Genomic_DNA"/>
</dbReference>
<sequence length="245" mass="28347">MIDLIRFFLDRFNLHAENRLEVCNFTDNDQVDFISAFEKYLTIDRILLECLMIATATDAATARLMTFAVLDKFQELCRFPGVQHTRNFHFMCTRQFLTDVLTPSFAQMPQVWRDFFTTTATNLYDDLYAVVESDRGVWPSHLVQANGVHVYRNYDNNTREFVTRANPYDLDDFVGEYVRAARNTHHGYVSDSDRRRRFACIGSLSTAFVPDSFTQLPLLIAVAEFVNPTLLSGHHWLDQSSVECV</sequence>
<accession>M5RVX8</accession>
<evidence type="ECO:0000313" key="1">
    <source>
        <dbReference type="EMBL" id="EMI19552.1"/>
    </source>
</evidence>
<name>M5RVX8_9BACT</name>
<proteinExistence type="predicted"/>
<gene>
    <name evidence="1" type="ORF">RMSM_03512</name>
</gene>
<keyword evidence="2" id="KW-1185">Reference proteome</keyword>
<dbReference type="AlphaFoldDB" id="M5RVX8"/>
<dbReference type="OrthoDB" id="9824161at2"/>
<dbReference type="PATRIC" id="fig|1265738.3.peg.3511"/>
<reference evidence="1 2" key="1">
    <citation type="journal article" date="2013" name="Mar. Genomics">
        <title>Expression of sulfatases in Rhodopirellula baltica and the diversity of sulfatases in the genus Rhodopirellula.</title>
        <authorList>
            <person name="Wegner C.E."/>
            <person name="Richter-Heitmann T."/>
            <person name="Klindworth A."/>
            <person name="Klockow C."/>
            <person name="Richter M."/>
            <person name="Achstetter T."/>
            <person name="Glockner F.O."/>
            <person name="Harder J."/>
        </authorList>
    </citation>
    <scope>NUCLEOTIDE SEQUENCE [LARGE SCALE GENOMIC DNA]</scope>
    <source>
        <strain evidence="1 2">SM1</strain>
    </source>
</reference>
<dbReference type="RefSeq" id="WP_008698243.1">
    <property type="nucleotide sequence ID" value="NZ_ANOG01000507.1"/>
</dbReference>
<evidence type="ECO:0000313" key="2">
    <source>
        <dbReference type="Proteomes" id="UP000011991"/>
    </source>
</evidence>
<dbReference type="Proteomes" id="UP000011991">
    <property type="component" value="Unassembled WGS sequence"/>
</dbReference>
<organism evidence="1 2">
    <name type="scientific">Rhodopirellula maiorica SM1</name>
    <dbReference type="NCBI Taxonomy" id="1265738"/>
    <lineage>
        <taxon>Bacteria</taxon>
        <taxon>Pseudomonadati</taxon>
        <taxon>Planctomycetota</taxon>
        <taxon>Planctomycetia</taxon>
        <taxon>Pirellulales</taxon>
        <taxon>Pirellulaceae</taxon>
        <taxon>Novipirellula</taxon>
    </lineage>
</organism>
<comment type="caution">
    <text evidence="1">The sequence shown here is derived from an EMBL/GenBank/DDBJ whole genome shotgun (WGS) entry which is preliminary data.</text>
</comment>